<dbReference type="Proteomes" id="UP001140091">
    <property type="component" value="Unassembled WGS sequence"/>
</dbReference>
<keyword evidence="3" id="KW-1185">Reference proteome</keyword>
<reference evidence="2" key="1">
    <citation type="submission" date="2022-06" db="EMBL/GenBank/DDBJ databases">
        <title>Genome Sequence of Candolleomyces eurysporus.</title>
        <authorList>
            <person name="Buettner E."/>
        </authorList>
    </citation>
    <scope>NUCLEOTIDE SEQUENCE</scope>
    <source>
        <strain evidence="2">VTCC 930004</strain>
    </source>
</reference>
<dbReference type="EMBL" id="JANBPK010001531">
    <property type="protein sequence ID" value="KAJ2921953.1"/>
    <property type="molecule type" value="Genomic_DNA"/>
</dbReference>
<evidence type="ECO:0000313" key="3">
    <source>
        <dbReference type="Proteomes" id="UP001140091"/>
    </source>
</evidence>
<sequence length="124" mass="12856">MPADCAAARPAYEHNNEAPPNASKCRSRCVTPADHPPAAAFQPADNDGNAPANCLPATATQHAHNDNTKRPAHAVRCHSGRLAPADRPSTAATAQHIDQDNEDDDDSDNPAHAANCHPSAAAAT</sequence>
<feature type="non-terminal residue" evidence="2">
    <location>
        <position position="124"/>
    </location>
</feature>
<dbReference type="AlphaFoldDB" id="A0A9W8MAH3"/>
<accession>A0A9W8MAH3</accession>
<evidence type="ECO:0000256" key="1">
    <source>
        <dbReference type="SAM" id="MobiDB-lite"/>
    </source>
</evidence>
<protein>
    <submittedName>
        <fullName evidence="2">Uncharacterized protein</fullName>
    </submittedName>
</protein>
<gene>
    <name evidence="2" type="ORF">H1R20_g15147</name>
</gene>
<feature type="compositionally biased region" description="Basic residues" evidence="1">
    <location>
        <begin position="70"/>
        <end position="79"/>
    </location>
</feature>
<name>A0A9W8MAH3_9AGAR</name>
<organism evidence="2 3">
    <name type="scientific">Candolleomyces eurysporus</name>
    <dbReference type="NCBI Taxonomy" id="2828524"/>
    <lineage>
        <taxon>Eukaryota</taxon>
        <taxon>Fungi</taxon>
        <taxon>Dikarya</taxon>
        <taxon>Basidiomycota</taxon>
        <taxon>Agaricomycotina</taxon>
        <taxon>Agaricomycetes</taxon>
        <taxon>Agaricomycetidae</taxon>
        <taxon>Agaricales</taxon>
        <taxon>Agaricineae</taxon>
        <taxon>Psathyrellaceae</taxon>
        <taxon>Candolleomyces</taxon>
    </lineage>
</organism>
<proteinExistence type="predicted"/>
<feature type="region of interest" description="Disordered" evidence="1">
    <location>
        <begin position="1"/>
        <end position="124"/>
    </location>
</feature>
<comment type="caution">
    <text evidence="2">The sequence shown here is derived from an EMBL/GenBank/DDBJ whole genome shotgun (WGS) entry which is preliminary data.</text>
</comment>
<evidence type="ECO:0000313" key="2">
    <source>
        <dbReference type="EMBL" id="KAJ2921953.1"/>
    </source>
</evidence>
<feature type="compositionally biased region" description="Low complexity" evidence="1">
    <location>
        <begin position="110"/>
        <end position="124"/>
    </location>
</feature>